<evidence type="ECO:0000313" key="11">
    <source>
        <dbReference type="EMBL" id="MEB3102058.1"/>
    </source>
</evidence>
<protein>
    <recommendedName>
        <fullName evidence="4">threonine-phosphate decarboxylase</fullName>
        <ecNumber evidence="4">4.1.1.81</ecNumber>
    </recommendedName>
    <alternativeName>
        <fullName evidence="8">L-threonine-O-3-phosphate decarboxylase</fullName>
    </alternativeName>
</protein>
<evidence type="ECO:0000256" key="4">
    <source>
        <dbReference type="ARBA" id="ARBA00012285"/>
    </source>
</evidence>
<keyword evidence="6" id="KW-0663">Pyridoxal phosphate</keyword>
<dbReference type="PANTHER" id="PTHR42885:SF1">
    <property type="entry name" value="THREONINE-PHOSPHATE DECARBOXYLASE"/>
    <property type="match status" value="1"/>
</dbReference>
<proteinExistence type="predicted"/>
<reference evidence="11" key="1">
    <citation type="submission" date="2023-12" db="EMBL/GenBank/DDBJ databases">
        <title>Fervidustalea candida gen. nov., sp. nov., a novel member of the family Paenibacillaceae isolated from a geothermal area.</title>
        <authorList>
            <person name="Li W.-J."/>
            <person name="Jiao J.-Y."/>
            <person name="Chen Y."/>
        </authorList>
    </citation>
    <scope>NUCLEOTIDE SEQUENCE</scope>
    <source>
        <strain evidence="11">SYSU GA230002</strain>
    </source>
</reference>
<comment type="caution">
    <text evidence="11">The sequence shown here is derived from an EMBL/GenBank/DDBJ whole genome shotgun (WGS) entry which is preliminary data.</text>
</comment>
<dbReference type="PANTHER" id="PTHR42885">
    <property type="entry name" value="HISTIDINOL-PHOSPHATE AMINOTRANSFERASE-RELATED"/>
    <property type="match status" value="1"/>
</dbReference>
<dbReference type="Gene3D" id="3.40.640.10">
    <property type="entry name" value="Type I PLP-dependent aspartate aminotransferase-like (Major domain)"/>
    <property type="match status" value="1"/>
</dbReference>
<gene>
    <name evidence="11" type="primary">cobD</name>
    <name evidence="11" type="ORF">VF724_10320</name>
</gene>
<keyword evidence="7 11" id="KW-0456">Lyase</keyword>
<comment type="cofactor">
    <cofactor evidence="1">
        <name>pyridoxal 5'-phosphate</name>
        <dbReference type="ChEBI" id="CHEBI:597326"/>
    </cofactor>
</comment>
<evidence type="ECO:0000256" key="8">
    <source>
        <dbReference type="ARBA" id="ARBA00029996"/>
    </source>
</evidence>
<keyword evidence="12" id="KW-1185">Reference proteome</keyword>
<dbReference type="Pfam" id="PF00155">
    <property type="entry name" value="Aminotran_1_2"/>
    <property type="match status" value="1"/>
</dbReference>
<comment type="function">
    <text evidence="2">Decarboxylates L-threonine-O-3-phosphate to yield (R)-1-amino-2-propanol O-2-phosphate, the precursor for the linkage between the nucleotide loop and the corrin ring in cobalamin.</text>
</comment>
<dbReference type="InterPro" id="IPR015421">
    <property type="entry name" value="PyrdxlP-dep_Trfase_major"/>
</dbReference>
<dbReference type="SUPFAM" id="SSF53383">
    <property type="entry name" value="PLP-dependent transferases"/>
    <property type="match status" value="1"/>
</dbReference>
<keyword evidence="5" id="KW-0169">Cobalamin biosynthesis</keyword>
<name>A0ABU5ZHS9_9BACL</name>
<dbReference type="Proteomes" id="UP001310386">
    <property type="component" value="Unassembled WGS sequence"/>
</dbReference>
<evidence type="ECO:0000256" key="1">
    <source>
        <dbReference type="ARBA" id="ARBA00001933"/>
    </source>
</evidence>
<comment type="catalytic activity">
    <reaction evidence="9">
        <text>O-phospho-L-threonine + H(+) = (R)-1-aminopropan-2-yl phosphate + CO2</text>
        <dbReference type="Rhea" id="RHEA:11492"/>
        <dbReference type="ChEBI" id="CHEBI:15378"/>
        <dbReference type="ChEBI" id="CHEBI:16526"/>
        <dbReference type="ChEBI" id="CHEBI:58563"/>
        <dbReference type="ChEBI" id="CHEBI:58675"/>
        <dbReference type="EC" id="4.1.1.81"/>
    </reaction>
</comment>
<dbReference type="Gene3D" id="3.90.1150.10">
    <property type="entry name" value="Aspartate Aminotransferase, domain 1"/>
    <property type="match status" value="1"/>
</dbReference>
<dbReference type="InterPro" id="IPR004839">
    <property type="entry name" value="Aminotransferase_I/II_large"/>
</dbReference>
<evidence type="ECO:0000256" key="6">
    <source>
        <dbReference type="ARBA" id="ARBA00022898"/>
    </source>
</evidence>
<evidence type="ECO:0000256" key="7">
    <source>
        <dbReference type="ARBA" id="ARBA00023239"/>
    </source>
</evidence>
<dbReference type="NCBIfam" id="TIGR01140">
    <property type="entry name" value="L_thr_O3P_dcar"/>
    <property type="match status" value="1"/>
</dbReference>
<dbReference type="CDD" id="cd00609">
    <property type="entry name" value="AAT_like"/>
    <property type="match status" value="1"/>
</dbReference>
<evidence type="ECO:0000259" key="10">
    <source>
        <dbReference type="Pfam" id="PF00155"/>
    </source>
</evidence>
<evidence type="ECO:0000256" key="2">
    <source>
        <dbReference type="ARBA" id="ARBA00003444"/>
    </source>
</evidence>
<dbReference type="EMBL" id="JAYJLD010000013">
    <property type="protein sequence ID" value="MEB3102058.1"/>
    <property type="molecule type" value="Genomic_DNA"/>
</dbReference>
<evidence type="ECO:0000256" key="3">
    <source>
        <dbReference type="ARBA" id="ARBA00004953"/>
    </source>
</evidence>
<dbReference type="InterPro" id="IPR004838">
    <property type="entry name" value="NHTrfase_class1_PyrdxlP-BS"/>
</dbReference>
<comment type="pathway">
    <text evidence="3">Cofactor biosynthesis; adenosylcobalamin biosynthesis.</text>
</comment>
<dbReference type="InterPro" id="IPR015422">
    <property type="entry name" value="PyrdxlP-dep_Trfase_small"/>
</dbReference>
<dbReference type="PROSITE" id="PS00105">
    <property type="entry name" value="AA_TRANSFER_CLASS_1"/>
    <property type="match status" value="1"/>
</dbReference>
<organism evidence="11 12">
    <name type="scientific">Ferviditalea candida</name>
    <dbReference type="NCBI Taxonomy" id="3108399"/>
    <lineage>
        <taxon>Bacteria</taxon>
        <taxon>Bacillati</taxon>
        <taxon>Bacillota</taxon>
        <taxon>Bacilli</taxon>
        <taxon>Bacillales</taxon>
        <taxon>Paenibacillaceae</taxon>
        <taxon>Ferviditalea</taxon>
    </lineage>
</organism>
<evidence type="ECO:0000256" key="9">
    <source>
        <dbReference type="ARBA" id="ARBA00048531"/>
    </source>
</evidence>
<feature type="domain" description="Aminotransferase class I/classII large" evidence="10">
    <location>
        <begin position="26"/>
        <end position="355"/>
    </location>
</feature>
<evidence type="ECO:0000256" key="5">
    <source>
        <dbReference type="ARBA" id="ARBA00022573"/>
    </source>
</evidence>
<dbReference type="RefSeq" id="WP_371754179.1">
    <property type="nucleotide sequence ID" value="NZ_JAYJLD010000013.1"/>
</dbReference>
<evidence type="ECO:0000313" key="12">
    <source>
        <dbReference type="Proteomes" id="UP001310386"/>
    </source>
</evidence>
<dbReference type="InterPro" id="IPR015424">
    <property type="entry name" value="PyrdxlP-dep_Trfase"/>
</dbReference>
<accession>A0ABU5ZHS9</accession>
<dbReference type="GO" id="GO:0048472">
    <property type="term" value="F:threonine-phosphate decarboxylase activity"/>
    <property type="evidence" value="ECO:0007669"/>
    <property type="project" value="UniProtKB-EC"/>
</dbReference>
<dbReference type="InterPro" id="IPR005860">
    <property type="entry name" value="CobD"/>
</dbReference>
<sequence length="367" mass="41166">MLEKNGHGGDWATAMEMFPCILDKLLDYSANINPLGPPAALQQLLSQQWNFLTRYPDPEVRELRGAISAKYGIMPESVLVGNGAAEVIDLIVRTLKPETVGVIDPTFSEYREASEKYGANIVSIQALAEEEFSVPLEKVIEALAKVDALFIGQPNNPTGNRWERRYLEELIRSAEKFGTRIILDEAFIDFFPDEADVSMVHEAERSETVVVVRSMTKFYAIPGLRLGYAVAGPSLIRAMKRLQVPWSVNHLAQKAGVLALQDLVYERHSRQLISVERSWLSRELARLGCQTYESAANFLLVRLGNHCLDADELQRRLGFEGILIRCCTTFIGLNDHYFRVAVRTRTENERFIRALEAALKPAVIGSG</sequence>
<dbReference type="EC" id="4.1.1.81" evidence="4"/>